<reference evidence="9" key="1">
    <citation type="submission" date="2017-04" db="EMBL/GenBank/DDBJ databases">
        <authorList>
            <person name="Varghese N."/>
            <person name="Submissions S."/>
        </authorList>
    </citation>
    <scope>NUCLEOTIDE SEQUENCE [LARGE SCALE GENOMIC DNA]</scope>
    <source>
        <strain evidence="9">Ballard 720</strain>
    </source>
</reference>
<evidence type="ECO:0000256" key="6">
    <source>
        <dbReference type="SAM" id="Phobius"/>
    </source>
</evidence>
<evidence type="ECO:0000256" key="1">
    <source>
        <dbReference type="ARBA" id="ARBA00004141"/>
    </source>
</evidence>
<dbReference type="GO" id="GO:0000271">
    <property type="term" value="P:polysaccharide biosynthetic process"/>
    <property type="evidence" value="ECO:0007669"/>
    <property type="project" value="InterPro"/>
</dbReference>
<feature type="domain" description="GtrA/DPMS transmembrane" evidence="7">
    <location>
        <begin position="7"/>
        <end position="126"/>
    </location>
</feature>
<dbReference type="EMBL" id="FXAH01000002">
    <property type="protein sequence ID" value="SMF10303.1"/>
    <property type="molecule type" value="Genomic_DNA"/>
</dbReference>
<feature type="transmembrane region" description="Helical" evidence="6">
    <location>
        <begin position="103"/>
        <end position="120"/>
    </location>
</feature>
<keyword evidence="9" id="KW-1185">Reference proteome</keyword>
<evidence type="ECO:0000256" key="2">
    <source>
        <dbReference type="ARBA" id="ARBA00009399"/>
    </source>
</evidence>
<feature type="transmembrane region" description="Helical" evidence="6">
    <location>
        <begin position="72"/>
        <end position="97"/>
    </location>
</feature>
<accession>A0A1X7D8F2</accession>
<evidence type="ECO:0000256" key="3">
    <source>
        <dbReference type="ARBA" id="ARBA00022692"/>
    </source>
</evidence>
<evidence type="ECO:0000256" key="5">
    <source>
        <dbReference type="ARBA" id="ARBA00023136"/>
    </source>
</evidence>
<dbReference type="InterPro" id="IPR051401">
    <property type="entry name" value="GtrA_CellWall_Glycosyl"/>
</dbReference>
<dbReference type="OrthoDB" id="9807815at2"/>
<gene>
    <name evidence="8" type="ORF">SAMN06295900_102497</name>
</gene>
<dbReference type="Pfam" id="PF04138">
    <property type="entry name" value="GtrA_DPMS_TM"/>
    <property type="match status" value="1"/>
</dbReference>
<name>A0A1X7D8F2_TRICW</name>
<comment type="subcellular location">
    <subcellularLocation>
        <location evidence="1">Membrane</location>
        <topology evidence="1">Multi-pass membrane protein</topology>
    </subcellularLocation>
</comment>
<evidence type="ECO:0000256" key="4">
    <source>
        <dbReference type="ARBA" id="ARBA00022989"/>
    </source>
</evidence>
<keyword evidence="5 6" id="KW-0472">Membrane</keyword>
<feature type="transmembrane region" description="Helical" evidence="6">
    <location>
        <begin position="34"/>
        <end position="52"/>
    </location>
</feature>
<dbReference type="Proteomes" id="UP000192911">
    <property type="component" value="Unassembled WGS sequence"/>
</dbReference>
<protein>
    <submittedName>
        <fullName evidence="8">Putative flippase GtrA (Transmembrane translocase of bactoprenol-linked glucose)</fullName>
    </submittedName>
</protein>
<keyword evidence="3 6" id="KW-0812">Transmembrane</keyword>
<dbReference type="AlphaFoldDB" id="A0A1X7D8F2"/>
<dbReference type="PANTHER" id="PTHR38459">
    <property type="entry name" value="PROPHAGE BACTOPRENOL-LINKED GLUCOSE TRANSLOCASE HOMOLOG"/>
    <property type="match status" value="1"/>
</dbReference>
<evidence type="ECO:0000313" key="9">
    <source>
        <dbReference type="Proteomes" id="UP000192911"/>
    </source>
</evidence>
<keyword evidence="4 6" id="KW-1133">Transmembrane helix</keyword>
<dbReference type="InterPro" id="IPR007267">
    <property type="entry name" value="GtrA_DPMS_TM"/>
</dbReference>
<comment type="similarity">
    <text evidence="2">Belongs to the GtrA family.</text>
</comment>
<dbReference type="STRING" id="28094.SAMN06295900_102497"/>
<dbReference type="PANTHER" id="PTHR38459:SF1">
    <property type="entry name" value="PROPHAGE BACTOPRENOL-LINKED GLUCOSE TRANSLOCASE HOMOLOG"/>
    <property type="match status" value="1"/>
</dbReference>
<sequence>MLAQFMRFGVVGALGTLVNLAVFALLVEHWHVDHNVGACAAFLAAVTHNYAINRAWTFRSHGRPDVSRLRGLAKYAGVNLLGFCVGLIGLNAVVLFAGPAFSLQGQALGIVMGMGFNFLLARQWVFKARRVDEGRPE</sequence>
<proteinExistence type="inferred from homology"/>
<organism evidence="8 9">
    <name type="scientific">Trinickia caryophylli</name>
    <name type="common">Paraburkholderia caryophylli</name>
    <dbReference type="NCBI Taxonomy" id="28094"/>
    <lineage>
        <taxon>Bacteria</taxon>
        <taxon>Pseudomonadati</taxon>
        <taxon>Pseudomonadota</taxon>
        <taxon>Betaproteobacteria</taxon>
        <taxon>Burkholderiales</taxon>
        <taxon>Burkholderiaceae</taxon>
        <taxon>Trinickia</taxon>
    </lineage>
</organism>
<evidence type="ECO:0000259" key="7">
    <source>
        <dbReference type="Pfam" id="PF04138"/>
    </source>
</evidence>
<dbReference type="GO" id="GO:0005886">
    <property type="term" value="C:plasma membrane"/>
    <property type="evidence" value="ECO:0007669"/>
    <property type="project" value="TreeGrafter"/>
</dbReference>
<evidence type="ECO:0000313" key="8">
    <source>
        <dbReference type="EMBL" id="SMF10303.1"/>
    </source>
</evidence>